<proteinExistence type="inferred from homology"/>
<keyword evidence="13" id="KW-0325">Glycoprotein</keyword>
<keyword evidence="4" id="KW-0597">Phosphoprotein</keyword>
<dbReference type="InterPro" id="IPR051277">
    <property type="entry name" value="SEZ6_CSMD_C4BPB_Regulators"/>
</dbReference>
<sequence>MCTSNGVWNSTGPKCSPIDCGRVPELINGTIYAENTTFESVALLTCDKGFILTGSNRSMCTISGLWNMTGQMCDPIDCGLLPALNNGSINYIENTTFDSIAVMTCDAGFSLTGDTFSVCNSSGGWNTTGQTCNLIDCGPLPIFINGTAHATNTTYGSVAIFTCDEGFNLTGNSHTVCGSNGIWNTIDQTCTIIDCGNLPALNNGSIMYIENTTFDSIAVLTCNAGFNLTGERYSVCNGSGVWNTTGQTCNHIDCGPLPQLLNGSVSADSSIFGSVALFTCDEGFTLFGSNLSVCSNNSNWNYTGQTCQRIDCGKLPTLLNGTIAYTNNTTHGSIAILTCEGGFDLIGNTTSVCTTRGIWDSTDQSCSLKDCRAFPSLWNGFVTHSQNTTFGSRVFLKCDEGFYLSGSIYSECNSSGFWSYTDQTCNLIDCGPIPTLNHGTVHIENTTFESTAVFTCDKGFSLTGDVYSVCTGAGIWNSTHQTCNPIDCGPFPEIANGTISYSNNTTFGSVADVKCDEGFYLTGKINSECIGDGTWNSSGQKCKHIDCGPYPDLINGTVYTNNTLFGSIAVLKCDKGFNLTGHNYSECTTSGMWNSTAQICDPIDCGPFLELINGTAATNDTKLGSVAVLMCNEGFNLTGSEYSECISNGTWKLTGQHCNPIDCGSFPELINGTVTTDSTKFGSIAVLTCDDGFNLSGNNFSTCTSSGTWNATTQICKQFDCGPFPVPSNGSVYTQSTTFGSVAYMTCKDGFILSGDRMSACNSSGNWNITGQTCEPIDCGPLASPGDGYLIGLETTYGHVFRVYCNTGYHLNGNDISSCGSDGNWTNTNFSCTLIDCGEVNPPINGTISRGATTYGSVVTITCNSGNKLIGNNTSLCQHTGIWSHENFTCKYVDCGPLHKPLGSYVTPLDTSYGTLASIKCNIGYQLFGNDTSFCDTDGNWTSTNFTCNIIDCGRPPEIKNGRMNFSATVFQSNANVMCDTGYALSRSNTFLICLSNGSWSFYEFQCNPVDCGDLTTRGHQQITYAGNKTTFGTQAIMVCDIGYRLTNRPGVQSEAAVCNASGHWSIPHFSTCESIVCPSLNISWDIMDMNATTKGPYTANMAIQFTCKAGFTVNGFDNIICLSNGKWSGETPKCKKENKVYPNCTKKESWDETSPGGIRTQTCPGNSIGVVSRTCSPKGEWMQPVDGCVRKEIETISLQIEAIKYNPTQESITDSLNQLSNVTNISQNEQGENKVNTISVTSGELEKVTNILDTIVNASANINITDVTNNQVQKFLQTTSNILDASNTDSWKSIEQNNNNQDKSAVKVLQVVDRYIGVISKYINSSQNGSITVNTTNLVMHVSRIEKHTPYIQFPEENPGNFKTVYLPKSSLENASSFSAVVYKNLSGILSSNTVDNTSDAKSVISSEVISVNLDNWQSNPNFNISLTLAYFQTNSGQPKCTFWNMSRSAWDTNGCTLAIQGSNSSMCVCNHLTNFAILMSPWTENVDTTALDVISIVGCSISMLGLIITVVVHFHLWRYVRSDRVVILMNLSIALISSYAVFIGGVDRTENKALCTVMAVLLQYIYLVVFFLMLAEGIEIGITVLYVFVTKSRLKWILPAAWALPAVIVGVSMGATKLEGYGNTKFCWLSMEGGLIWAFVAPAMLIILVNFVVLILVIRTMFRSKTLSEKSRSERSKAGVRCMCVLLPLMGCTWVMGLLYVNESMAWVQYVFAVCNSLQGLVIFVFHCVLNVQIRNALLRRKHRKQSKSFISTNSASFVSTRVTEEPVALPKINLSTAKRTARGSLHSADDATGDVLQASGRTEINNVDTLF</sequence>
<dbReference type="CDD" id="cd15040">
    <property type="entry name" value="7tmB2_Adhesion"/>
    <property type="match status" value="1"/>
</dbReference>
<evidence type="ECO:0000256" key="14">
    <source>
        <dbReference type="ARBA" id="ARBA00023224"/>
    </source>
</evidence>
<feature type="disulfide bond" evidence="15">
    <location>
        <begin position="105"/>
        <end position="132"/>
    </location>
</feature>
<dbReference type="PROSITE" id="PS50221">
    <property type="entry name" value="GAIN_B"/>
    <property type="match status" value="1"/>
</dbReference>
<feature type="disulfide bond" evidence="15">
    <location>
        <begin position="1108"/>
        <end position="1135"/>
    </location>
</feature>
<dbReference type="FunFam" id="1.20.1070.10:FF:000058">
    <property type="entry name" value="Adhesion G protein-coupled receptor F5"/>
    <property type="match status" value="1"/>
</dbReference>
<dbReference type="PANTHER" id="PTHR45656">
    <property type="entry name" value="PROTEIN CBR-CLEC-78"/>
    <property type="match status" value="1"/>
</dbReference>
<keyword evidence="9" id="KW-0297">G-protein coupled receptor</keyword>
<evidence type="ECO:0000259" key="19">
    <source>
        <dbReference type="PROSITE" id="PS50261"/>
    </source>
</evidence>
<dbReference type="PRINTS" id="PR00249">
    <property type="entry name" value="GPCRSECRETIN"/>
</dbReference>
<reference evidence="21" key="1">
    <citation type="journal article" date="2019" name="bioRxiv">
        <title>The Genome of the Zebra Mussel, Dreissena polymorpha: A Resource for Invasive Species Research.</title>
        <authorList>
            <person name="McCartney M.A."/>
            <person name="Auch B."/>
            <person name="Kono T."/>
            <person name="Mallez S."/>
            <person name="Zhang Y."/>
            <person name="Obille A."/>
            <person name="Becker A."/>
            <person name="Abrahante J.E."/>
            <person name="Garbe J."/>
            <person name="Badalamenti J.P."/>
            <person name="Herman A."/>
            <person name="Mangelson H."/>
            <person name="Liachko I."/>
            <person name="Sullivan S."/>
            <person name="Sone E.D."/>
            <person name="Koren S."/>
            <person name="Silverstein K.A.T."/>
            <person name="Beckman K.B."/>
            <person name="Gohl D.M."/>
        </authorList>
    </citation>
    <scope>NUCLEOTIDE SEQUENCE</scope>
    <source>
        <strain evidence="21">Duluth1</strain>
        <tissue evidence="21">Whole animal</tissue>
    </source>
</reference>
<feature type="domain" description="Sushi" evidence="20">
    <location>
        <begin position="428"/>
        <end position="485"/>
    </location>
</feature>
<keyword evidence="8 16" id="KW-1133">Transmembrane helix</keyword>
<evidence type="ECO:0000256" key="11">
    <source>
        <dbReference type="ARBA" id="ARBA00023157"/>
    </source>
</evidence>
<feature type="domain" description="Sushi" evidence="20">
    <location>
        <begin position="835"/>
        <end position="892"/>
    </location>
</feature>
<name>A0A9D4L4N2_DREPO</name>
<feature type="domain" description="Sushi" evidence="20">
    <location>
        <begin position="1010"/>
        <end position="1075"/>
    </location>
</feature>
<feature type="domain" description="Sushi" evidence="20">
    <location>
        <begin position="135"/>
        <end position="192"/>
    </location>
</feature>
<evidence type="ECO:0000256" key="16">
    <source>
        <dbReference type="SAM" id="Phobius"/>
    </source>
</evidence>
<dbReference type="Gene3D" id="1.20.1070.10">
    <property type="entry name" value="Rhodopsin 7-helix transmembrane proteins"/>
    <property type="match status" value="1"/>
</dbReference>
<evidence type="ECO:0000313" key="22">
    <source>
        <dbReference type="Proteomes" id="UP000828390"/>
    </source>
</evidence>
<dbReference type="InterPro" id="IPR000203">
    <property type="entry name" value="GPS"/>
</dbReference>
<gene>
    <name evidence="21" type="ORF">DPMN_094008</name>
</gene>
<evidence type="ECO:0000256" key="5">
    <source>
        <dbReference type="ARBA" id="ARBA00022692"/>
    </source>
</evidence>
<feature type="disulfide bond" evidence="15">
    <location>
        <begin position="747"/>
        <end position="774"/>
    </location>
</feature>
<feature type="disulfide bond" evidence="15">
    <location>
        <begin position="805"/>
        <end position="832"/>
    </location>
</feature>
<feature type="transmembrane region" description="Helical" evidence="16">
    <location>
        <begin position="1598"/>
        <end position="1617"/>
    </location>
</feature>
<keyword evidence="3" id="KW-1003">Cell membrane</keyword>
<feature type="disulfide bond" evidence="15">
    <location>
        <begin position="222"/>
        <end position="249"/>
    </location>
</feature>
<feature type="domain" description="Sushi" evidence="20">
    <location>
        <begin position="18"/>
        <end position="75"/>
    </location>
</feature>
<comment type="caution">
    <text evidence="21">The sequence shown here is derived from an EMBL/GenBank/DDBJ whole genome shotgun (WGS) entry which is preliminary data.</text>
</comment>
<comment type="caution">
    <text evidence="15">Lacks conserved residue(s) required for the propagation of feature annotation.</text>
</comment>
<evidence type="ECO:0000256" key="2">
    <source>
        <dbReference type="ARBA" id="ARBA00007343"/>
    </source>
</evidence>
<keyword evidence="7" id="KW-0677">Repeat</keyword>
<feature type="domain" description="Sushi" evidence="20">
    <location>
        <begin position="719"/>
        <end position="776"/>
    </location>
</feature>
<feature type="transmembrane region" description="Helical" evidence="16">
    <location>
        <begin position="1680"/>
        <end position="1703"/>
    </location>
</feature>
<dbReference type="GO" id="GO:0004930">
    <property type="term" value="F:G protein-coupled receptor activity"/>
    <property type="evidence" value="ECO:0007669"/>
    <property type="project" value="UniProtKB-KW"/>
</dbReference>
<feature type="domain" description="Sushi" evidence="20">
    <location>
        <begin position="661"/>
        <end position="718"/>
    </location>
</feature>
<reference evidence="21" key="2">
    <citation type="submission" date="2020-11" db="EMBL/GenBank/DDBJ databases">
        <authorList>
            <person name="McCartney M.A."/>
            <person name="Auch B."/>
            <person name="Kono T."/>
            <person name="Mallez S."/>
            <person name="Becker A."/>
            <person name="Gohl D.M."/>
            <person name="Silverstein K.A.T."/>
            <person name="Koren S."/>
            <person name="Bechman K.B."/>
            <person name="Herman A."/>
            <person name="Abrahante J.E."/>
            <person name="Garbe J."/>
        </authorList>
    </citation>
    <scope>NUCLEOTIDE SEQUENCE</scope>
    <source>
        <strain evidence="21">Duluth1</strain>
        <tissue evidence="21">Whole animal</tissue>
    </source>
</reference>
<dbReference type="Gene3D" id="2.10.70.10">
    <property type="entry name" value="Complement Module, domain 1"/>
    <property type="match status" value="19"/>
</dbReference>
<comment type="similarity">
    <text evidence="2">Belongs to the G-protein coupled receptor 2 family. Adhesion G-protein coupled receptor (ADGR) subfamily.</text>
</comment>
<feature type="domain" description="Sushi" evidence="20">
    <location>
        <begin position="545"/>
        <end position="602"/>
    </location>
</feature>
<evidence type="ECO:0000259" key="17">
    <source>
        <dbReference type="PROSITE" id="PS50221"/>
    </source>
</evidence>
<evidence type="ECO:0000256" key="1">
    <source>
        <dbReference type="ARBA" id="ARBA00004651"/>
    </source>
</evidence>
<feature type="disulfide bond" evidence="15">
    <location>
        <begin position="280"/>
        <end position="307"/>
    </location>
</feature>
<feature type="domain" description="Sushi" evidence="20">
    <location>
        <begin position="76"/>
        <end position="134"/>
    </location>
</feature>
<keyword evidence="14" id="KW-0807">Transducer</keyword>
<dbReference type="SUPFAM" id="SSF57535">
    <property type="entry name" value="Complement control module/SCR domain"/>
    <property type="match status" value="19"/>
</dbReference>
<feature type="domain" description="Sushi" evidence="20">
    <location>
        <begin position="252"/>
        <end position="309"/>
    </location>
</feature>
<evidence type="ECO:0000256" key="10">
    <source>
        <dbReference type="ARBA" id="ARBA00023136"/>
    </source>
</evidence>
<comment type="subcellular location">
    <subcellularLocation>
        <location evidence="1">Cell membrane</location>
        <topology evidence="1">Multi-pass membrane protein</topology>
    </subcellularLocation>
</comment>
<dbReference type="SMART" id="SM00303">
    <property type="entry name" value="GPS"/>
    <property type="match status" value="1"/>
</dbReference>
<feature type="domain" description="G-protein coupled receptors family 2 profile 2" evidence="19">
    <location>
        <begin position="1493"/>
        <end position="1733"/>
    </location>
</feature>
<feature type="transmembrane region" description="Helical" evidence="16">
    <location>
        <begin position="1528"/>
        <end position="1546"/>
    </location>
</feature>
<dbReference type="InterPro" id="IPR036445">
    <property type="entry name" value="GPCR_2_extracell_dom_sf"/>
</dbReference>
<feature type="transmembrane region" description="Helical" evidence="16">
    <location>
        <begin position="1495"/>
        <end position="1516"/>
    </location>
</feature>
<feature type="domain" description="Sushi" evidence="20">
    <location>
        <begin position="486"/>
        <end position="544"/>
    </location>
</feature>
<feature type="domain" description="GAIN-B" evidence="17">
    <location>
        <begin position="1328"/>
        <end position="1487"/>
    </location>
</feature>
<evidence type="ECO:0000256" key="9">
    <source>
        <dbReference type="ARBA" id="ARBA00023040"/>
    </source>
</evidence>
<feature type="transmembrane region" description="Helical" evidence="16">
    <location>
        <begin position="1709"/>
        <end position="1734"/>
    </location>
</feature>
<evidence type="ECO:0000256" key="3">
    <source>
        <dbReference type="ARBA" id="ARBA00022475"/>
    </source>
</evidence>
<keyword evidence="10 16" id="KW-0472">Membrane</keyword>
<dbReference type="PROSITE" id="PS50261">
    <property type="entry name" value="G_PROTEIN_RECEP_F2_4"/>
    <property type="match status" value="1"/>
</dbReference>
<dbReference type="Pfam" id="PF01825">
    <property type="entry name" value="GPS"/>
    <property type="match status" value="1"/>
</dbReference>
<feature type="transmembrane region" description="Helical" evidence="16">
    <location>
        <begin position="1566"/>
        <end position="1591"/>
    </location>
</feature>
<feature type="domain" description="Sushi" evidence="20">
    <location>
        <begin position="603"/>
        <end position="660"/>
    </location>
</feature>
<feature type="disulfide bond" evidence="15">
    <location>
        <begin position="515"/>
        <end position="542"/>
    </location>
</feature>
<dbReference type="PANTHER" id="PTHR45656:SF4">
    <property type="entry name" value="PROTEIN CBR-CLEC-78"/>
    <property type="match status" value="1"/>
</dbReference>
<dbReference type="Gene3D" id="4.10.1240.10">
    <property type="entry name" value="GPCR, family 2, extracellular hormone receptor domain"/>
    <property type="match status" value="1"/>
</dbReference>
<feature type="domain" description="Sushi" evidence="20">
    <location>
        <begin position="1076"/>
        <end position="1137"/>
    </location>
</feature>
<feature type="domain" description="Sushi" evidence="20">
    <location>
        <begin position="369"/>
        <end position="427"/>
    </location>
</feature>
<feature type="disulfide bond" evidence="15">
    <location>
        <begin position="689"/>
        <end position="716"/>
    </location>
</feature>
<evidence type="ECO:0000259" key="20">
    <source>
        <dbReference type="PROSITE" id="PS50923"/>
    </source>
</evidence>
<dbReference type="InterPro" id="IPR001879">
    <property type="entry name" value="GPCR_2_extracellular_dom"/>
</dbReference>
<evidence type="ECO:0000259" key="18">
    <source>
        <dbReference type="PROSITE" id="PS50227"/>
    </source>
</evidence>
<dbReference type="InterPro" id="IPR035976">
    <property type="entry name" value="Sushi/SCR/CCP_sf"/>
</dbReference>
<dbReference type="Gene3D" id="2.60.220.50">
    <property type="match status" value="1"/>
</dbReference>
<evidence type="ECO:0000256" key="15">
    <source>
        <dbReference type="PROSITE-ProRule" id="PRU00302"/>
    </source>
</evidence>
<dbReference type="InterPro" id="IPR057244">
    <property type="entry name" value="GAIN_B"/>
</dbReference>
<keyword evidence="6" id="KW-0732">Signal</keyword>
<dbReference type="InterPro" id="IPR017981">
    <property type="entry name" value="GPCR_2-like_7TM"/>
</dbReference>
<feature type="domain" description="G-protein coupled receptors family 2 profile 1" evidence="18">
    <location>
        <begin position="1121"/>
        <end position="1182"/>
    </location>
</feature>
<evidence type="ECO:0000256" key="12">
    <source>
        <dbReference type="ARBA" id="ARBA00023170"/>
    </source>
</evidence>
<dbReference type="InterPro" id="IPR000436">
    <property type="entry name" value="Sushi_SCR_CCP_dom"/>
</dbReference>
<dbReference type="PROSITE" id="PS50227">
    <property type="entry name" value="G_PROTEIN_RECEP_F2_3"/>
    <property type="match status" value="1"/>
</dbReference>
<feature type="disulfide bond" evidence="15">
    <location>
        <begin position="573"/>
        <end position="600"/>
    </location>
</feature>
<organism evidence="21 22">
    <name type="scientific">Dreissena polymorpha</name>
    <name type="common">Zebra mussel</name>
    <name type="synonym">Mytilus polymorpha</name>
    <dbReference type="NCBI Taxonomy" id="45954"/>
    <lineage>
        <taxon>Eukaryota</taxon>
        <taxon>Metazoa</taxon>
        <taxon>Spiralia</taxon>
        <taxon>Lophotrochozoa</taxon>
        <taxon>Mollusca</taxon>
        <taxon>Bivalvia</taxon>
        <taxon>Autobranchia</taxon>
        <taxon>Heteroconchia</taxon>
        <taxon>Euheterodonta</taxon>
        <taxon>Imparidentia</taxon>
        <taxon>Neoheterodontei</taxon>
        <taxon>Myida</taxon>
        <taxon>Dreissenoidea</taxon>
        <taxon>Dreissenidae</taxon>
        <taxon>Dreissena</taxon>
    </lineage>
</organism>
<dbReference type="PROSITE" id="PS00650">
    <property type="entry name" value="G_PROTEIN_RECEP_F2_2"/>
    <property type="match status" value="1"/>
</dbReference>
<dbReference type="EMBL" id="JAIWYP010000003">
    <property type="protein sequence ID" value="KAH3851526.1"/>
    <property type="molecule type" value="Genomic_DNA"/>
</dbReference>
<evidence type="ECO:0000256" key="13">
    <source>
        <dbReference type="ARBA" id="ARBA00023180"/>
    </source>
</evidence>
<feature type="domain" description="Sushi" evidence="20">
    <location>
        <begin position="951"/>
        <end position="1009"/>
    </location>
</feature>
<dbReference type="Pfam" id="PF16489">
    <property type="entry name" value="GAIN"/>
    <property type="match status" value="1"/>
</dbReference>
<feature type="disulfide bond" evidence="15">
    <location>
        <begin position="921"/>
        <end position="948"/>
    </location>
</feature>
<dbReference type="InterPro" id="IPR008077">
    <property type="entry name" value="GPCR_2_brain_angio_inhib"/>
</dbReference>
<protein>
    <submittedName>
        <fullName evidence="21">Uncharacterized protein</fullName>
    </submittedName>
</protein>
<feature type="domain" description="Sushi" evidence="20">
    <location>
        <begin position="893"/>
        <end position="950"/>
    </location>
</feature>
<feature type="disulfide bond" evidence="15">
    <location>
        <begin position="863"/>
        <end position="890"/>
    </location>
</feature>
<dbReference type="Proteomes" id="UP000828390">
    <property type="component" value="Unassembled WGS sequence"/>
</dbReference>
<dbReference type="InterPro" id="IPR017983">
    <property type="entry name" value="GPCR_2_secretin-like_CS"/>
</dbReference>
<feature type="transmembrane region" description="Helical" evidence="16">
    <location>
        <begin position="1637"/>
        <end position="1660"/>
    </location>
</feature>
<feature type="disulfide bond" evidence="15">
    <location>
        <begin position="456"/>
        <end position="483"/>
    </location>
</feature>
<keyword evidence="22" id="KW-1185">Reference proteome</keyword>
<feature type="domain" description="Sushi" evidence="20">
    <location>
        <begin position="310"/>
        <end position="368"/>
    </location>
</feature>
<dbReference type="Pfam" id="PF00002">
    <property type="entry name" value="7tm_2"/>
    <property type="match status" value="1"/>
</dbReference>
<accession>A0A9D4L4N2</accession>
<dbReference type="SMART" id="SM00032">
    <property type="entry name" value="CCP"/>
    <property type="match status" value="19"/>
</dbReference>
<feature type="disulfide bond" evidence="15">
    <location>
        <begin position="339"/>
        <end position="366"/>
    </location>
</feature>
<evidence type="ECO:0000313" key="21">
    <source>
        <dbReference type="EMBL" id="KAH3851526.1"/>
    </source>
</evidence>
<dbReference type="GO" id="GO:0007166">
    <property type="term" value="P:cell surface receptor signaling pathway"/>
    <property type="evidence" value="ECO:0007669"/>
    <property type="project" value="InterPro"/>
</dbReference>
<keyword evidence="12" id="KW-0675">Receptor</keyword>
<dbReference type="Pfam" id="PF00084">
    <property type="entry name" value="Sushi"/>
    <property type="match status" value="19"/>
</dbReference>
<feature type="disulfide bond" evidence="15">
    <location>
        <begin position="46"/>
        <end position="73"/>
    </location>
</feature>
<feature type="disulfide bond" evidence="15">
    <location>
        <begin position="631"/>
        <end position="658"/>
    </location>
</feature>
<dbReference type="PROSITE" id="PS50923">
    <property type="entry name" value="SUSHI"/>
    <property type="match status" value="19"/>
</dbReference>
<dbReference type="Gene3D" id="1.25.40.610">
    <property type="match status" value="1"/>
</dbReference>
<keyword evidence="5 16" id="KW-0812">Transmembrane</keyword>
<feature type="domain" description="Sushi" evidence="20">
    <location>
        <begin position="193"/>
        <end position="251"/>
    </location>
</feature>
<dbReference type="InterPro" id="IPR046338">
    <property type="entry name" value="GAIN_dom_sf"/>
</dbReference>
<feature type="domain" description="Sushi" evidence="20">
    <location>
        <begin position="777"/>
        <end position="834"/>
    </location>
</feature>
<feature type="disulfide bond" evidence="15">
    <location>
        <begin position="163"/>
        <end position="190"/>
    </location>
</feature>
<evidence type="ECO:0000256" key="8">
    <source>
        <dbReference type="ARBA" id="ARBA00022989"/>
    </source>
</evidence>
<evidence type="ECO:0000256" key="7">
    <source>
        <dbReference type="ARBA" id="ARBA00022737"/>
    </source>
</evidence>
<dbReference type="GO" id="GO:0005886">
    <property type="term" value="C:plasma membrane"/>
    <property type="evidence" value="ECO:0007669"/>
    <property type="project" value="UniProtKB-SubCell"/>
</dbReference>
<keyword evidence="11 15" id="KW-1015">Disulfide bond</keyword>
<dbReference type="CDD" id="cd00033">
    <property type="entry name" value="CCP"/>
    <property type="match status" value="19"/>
</dbReference>
<feature type="disulfide bond" evidence="15">
    <location>
        <begin position="398"/>
        <end position="425"/>
    </location>
</feature>
<dbReference type="InterPro" id="IPR032471">
    <property type="entry name" value="AGRL2-4_GAIN_subdom_A"/>
</dbReference>
<evidence type="ECO:0000256" key="4">
    <source>
        <dbReference type="ARBA" id="ARBA00022553"/>
    </source>
</evidence>
<evidence type="ECO:0000256" key="6">
    <source>
        <dbReference type="ARBA" id="ARBA00022729"/>
    </source>
</evidence>
<keyword evidence="15" id="KW-0768">Sushi</keyword>
<dbReference type="InterPro" id="IPR000832">
    <property type="entry name" value="GPCR_2_secretin-like"/>
</dbReference>
<dbReference type="PRINTS" id="PR01694">
    <property type="entry name" value="BAIPRECURSOR"/>
</dbReference>